<reference evidence="2" key="1">
    <citation type="journal article" date="2022" name="Mol. Ecol. Resour.">
        <title>The genomes of chicory, endive, great burdock and yacon provide insights into Asteraceae palaeo-polyploidization history and plant inulin production.</title>
        <authorList>
            <person name="Fan W."/>
            <person name="Wang S."/>
            <person name="Wang H."/>
            <person name="Wang A."/>
            <person name="Jiang F."/>
            <person name="Liu H."/>
            <person name="Zhao H."/>
            <person name="Xu D."/>
            <person name="Zhang Y."/>
        </authorList>
    </citation>
    <scope>NUCLEOTIDE SEQUENCE [LARGE SCALE GENOMIC DNA]</scope>
    <source>
        <strain evidence="2">cv. Yunnan</strain>
    </source>
</reference>
<gene>
    <name evidence="1" type="ORF">L1987_55413</name>
</gene>
<reference evidence="1 2" key="2">
    <citation type="journal article" date="2022" name="Mol. Ecol. Resour.">
        <title>The genomes of chicory, endive, great burdock and yacon provide insights into Asteraceae paleo-polyploidization history and plant inulin production.</title>
        <authorList>
            <person name="Fan W."/>
            <person name="Wang S."/>
            <person name="Wang H."/>
            <person name="Wang A."/>
            <person name="Jiang F."/>
            <person name="Liu H."/>
            <person name="Zhao H."/>
            <person name="Xu D."/>
            <person name="Zhang Y."/>
        </authorList>
    </citation>
    <scope>NUCLEOTIDE SEQUENCE [LARGE SCALE GENOMIC DNA]</scope>
    <source>
        <strain evidence="2">cv. Yunnan</strain>
        <tissue evidence="1">Leaves</tissue>
    </source>
</reference>
<evidence type="ECO:0000313" key="2">
    <source>
        <dbReference type="Proteomes" id="UP001056120"/>
    </source>
</evidence>
<proteinExistence type="predicted"/>
<evidence type="ECO:0000313" key="1">
    <source>
        <dbReference type="EMBL" id="KAI3755609.1"/>
    </source>
</evidence>
<keyword evidence="2" id="KW-1185">Reference proteome</keyword>
<dbReference type="Proteomes" id="UP001056120">
    <property type="component" value="Linkage Group LG18"/>
</dbReference>
<accession>A0ACB9E9J6</accession>
<sequence length="309" mass="35093">MEDILPVNIISDILLRLPVKTVISCKCVCKKWRDLVSDPYFAHLHHSRSPQCLMIYNGWTANLVDIGHAVDDYERLTLTHVKSLNLNLSTAVLANRPLVQLGSVNGLIFVCHRCTPLFIFNPVFGEYMIIPKPRISHFLSLSYGFGVSTAGEYKVIRICGEIFPQNEPEEDEGYIFDIDIVEVDVYTIGTGRWRSLGRTPLNLRRVVQHGMFLNGHVYWISEGQIYDFDLTTETFELFPSPPGDNEESKQMLGVLNGNLSRFSWSSLGFTVWVMKECCFKSGCDWLQLATTKDVTVHELWALSAYGDCI</sequence>
<comment type="caution">
    <text evidence="1">The sequence shown here is derived from an EMBL/GenBank/DDBJ whole genome shotgun (WGS) entry which is preliminary data.</text>
</comment>
<protein>
    <submittedName>
        <fullName evidence="1">Uncharacterized protein</fullName>
    </submittedName>
</protein>
<dbReference type="EMBL" id="CM042035">
    <property type="protein sequence ID" value="KAI3755609.1"/>
    <property type="molecule type" value="Genomic_DNA"/>
</dbReference>
<organism evidence="1 2">
    <name type="scientific">Smallanthus sonchifolius</name>
    <dbReference type="NCBI Taxonomy" id="185202"/>
    <lineage>
        <taxon>Eukaryota</taxon>
        <taxon>Viridiplantae</taxon>
        <taxon>Streptophyta</taxon>
        <taxon>Embryophyta</taxon>
        <taxon>Tracheophyta</taxon>
        <taxon>Spermatophyta</taxon>
        <taxon>Magnoliopsida</taxon>
        <taxon>eudicotyledons</taxon>
        <taxon>Gunneridae</taxon>
        <taxon>Pentapetalae</taxon>
        <taxon>asterids</taxon>
        <taxon>campanulids</taxon>
        <taxon>Asterales</taxon>
        <taxon>Asteraceae</taxon>
        <taxon>Asteroideae</taxon>
        <taxon>Heliantheae alliance</taxon>
        <taxon>Millerieae</taxon>
        <taxon>Smallanthus</taxon>
    </lineage>
</organism>
<name>A0ACB9E9J6_9ASTR</name>